<keyword evidence="1" id="KW-0812">Transmembrane</keyword>
<protein>
    <submittedName>
        <fullName evidence="2">Uncharacterized protein</fullName>
    </submittedName>
</protein>
<name>A0A8D8XJA0_9HEMI</name>
<dbReference type="AlphaFoldDB" id="A0A8D8XJA0"/>
<reference evidence="2" key="1">
    <citation type="submission" date="2021-05" db="EMBL/GenBank/DDBJ databases">
        <authorList>
            <person name="Alioto T."/>
            <person name="Alioto T."/>
            <person name="Gomez Garrido J."/>
        </authorList>
    </citation>
    <scope>NUCLEOTIDE SEQUENCE</scope>
</reference>
<keyword evidence="1" id="KW-1133">Transmembrane helix</keyword>
<evidence type="ECO:0000313" key="2">
    <source>
        <dbReference type="EMBL" id="CAG6697548.1"/>
    </source>
</evidence>
<accession>A0A8D8XJA0</accession>
<organism evidence="2">
    <name type="scientific">Cacopsylla melanoneura</name>
    <dbReference type="NCBI Taxonomy" id="428564"/>
    <lineage>
        <taxon>Eukaryota</taxon>
        <taxon>Metazoa</taxon>
        <taxon>Ecdysozoa</taxon>
        <taxon>Arthropoda</taxon>
        <taxon>Hexapoda</taxon>
        <taxon>Insecta</taxon>
        <taxon>Pterygota</taxon>
        <taxon>Neoptera</taxon>
        <taxon>Paraneoptera</taxon>
        <taxon>Hemiptera</taxon>
        <taxon>Sternorrhyncha</taxon>
        <taxon>Psylloidea</taxon>
        <taxon>Psyllidae</taxon>
        <taxon>Psyllinae</taxon>
        <taxon>Cacopsylla</taxon>
    </lineage>
</organism>
<dbReference type="EMBL" id="HBUF01333931">
    <property type="protein sequence ID" value="CAG6697548.1"/>
    <property type="molecule type" value="Transcribed_RNA"/>
</dbReference>
<sequence length="141" mass="15820">MYILHITQSKQHLSSISNIIDLGLYTVKVSPQTTSNMLEKCCTMLYLQQMFGNTQGLHLIFMAVCTYLLPISSSSSSYFISFYCSSTSYSFSSSSSSSMLVAHALFTILCLILTPLFSLFNILPPLILFIPHFHPVKSRIQ</sequence>
<keyword evidence="1" id="KW-0472">Membrane</keyword>
<evidence type="ECO:0000256" key="1">
    <source>
        <dbReference type="SAM" id="Phobius"/>
    </source>
</evidence>
<feature type="transmembrane region" description="Helical" evidence="1">
    <location>
        <begin position="100"/>
        <end position="130"/>
    </location>
</feature>
<proteinExistence type="predicted"/>
<feature type="transmembrane region" description="Helical" evidence="1">
    <location>
        <begin position="59"/>
        <end position="80"/>
    </location>
</feature>